<reference evidence="2 3" key="1">
    <citation type="submission" date="2023-08" db="EMBL/GenBank/DDBJ databases">
        <title>Mesonia sp. MT50, isolated from deep-sea sediment of the Mariana Trench.</title>
        <authorList>
            <person name="Fu H."/>
        </authorList>
    </citation>
    <scope>NUCLEOTIDE SEQUENCE [LARGE SCALE GENOMIC DNA]</scope>
    <source>
        <strain evidence="2 3">MT50</strain>
    </source>
</reference>
<dbReference type="RefSeq" id="WP_308862851.1">
    <property type="nucleotide sequence ID" value="NZ_JAVHUL010000002.1"/>
</dbReference>
<organism evidence="2 3">
    <name type="scientific">Mesonia profundi</name>
    <dbReference type="NCBI Taxonomy" id="3070998"/>
    <lineage>
        <taxon>Bacteria</taxon>
        <taxon>Pseudomonadati</taxon>
        <taxon>Bacteroidota</taxon>
        <taxon>Flavobacteriia</taxon>
        <taxon>Flavobacteriales</taxon>
        <taxon>Flavobacteriaceae</taxon>
        <taxon>Mesonia</taxon>
    </lineage>
</organism>
<dbReference type="EMBL" id="JAVHUL010000002">
    <property type="protein sequence ID" value="MDQ7916237.1"/>
    <property type="molecule type" value="Genomic_DNA"/>
</dbReference>
<gene>
    <name evidence="2" type="ORF">RBU60_01520</name>
</gene>
<evidence type="ECO:0000313" key="3">
    <source>
        <dbReference type="Proteomes" id="UP001230915"/>
    </source>
</evidence>
<evidence type="ECO:0008006" key="4">
    <source>
        <dbReference type="Google" id="ProtNLM"/>
    </source>
</evidence>
<protein>
    <recommendedName>
        <fullName evidence="4">DUF5103 domain-containing protein</fullName>
    </recommendedName>
</protein>
<sequence length="107" mass="12716">MFQKITLFLFLLISSLSFSQETELNQYTWELDKVIVDSDEYLNTGGEYLLFFQIFPTFSFTTIYFNLELYEAETVFINNTNSFYFLNMGEGNYDKKNQPARKEFSLV</sequence>
<feature type="signal peptide" evidence="1">
    <location>
        <begin position="1"/>
        <end position="19"/>
    </location>
</feature>
<feature type="chain" id="PRO_5046824656" description="DUF5103 domain-containing protein" evidence="1">
    <location>
        <begin position="20"/>
        <end position="107"/>
    </location>
</feature>
<keyword evidence="1" id="KW-0732">Signal</keyword>
<accession>A0ABU0ZXP1</accession>
<proteinExistence type="predicted"/>
<evidence type="ECO:0000256" key="1">
    <source>
        <dbReference type="SAM" id="SignalP"/>
    </source>
</evidence>
<comment type="caution">
    <text evidence="2">The sequence shown here is derived from an EMBL/GenBank/DDBJ whole genome shotgun (WGS) entry which is preliminary data.</text>
</comment>
<name>A0ABU0ZXP1_9FLAO</name>
<evidence type="ECO:0000313" key="2">
    <source>
        <dbReference type="EMBL" id="MDQ7916237.1"/>
    </source>
</evidence>
<dbReference type="Proteomes" id="UP001230915">
    <property type="component" value="Unassembled WGS sequence"/>
</dbReference>
<keyword evidence="3" id="KW-1185">Reference proteome</keyword>